<dbReference type="EMBL" id="ML769399">
    <property type="protein sequence ID" value="KAE9406858.1"/>
    <property type="molecule type" value="Genomic_DNA"/>
</dbReference>
<proteinExistence type="predicted"/>
<gene>
    <name evidence="1" type="ORF">BT96DRAFT_933786</name>
</gene>
<sequence>MPEDEVQAMTRRAIGLYFERGNEIGSPGGCEGCQGMLPYSVNVEFMKFWCLFKDIQLISIEHEWIPKAFKKKKIQATVNKILDFAITIILKVPPMLGMLKKKVEIKRVAIPS</sequence>
<dbReference type="AlphaFoldDB" id="A0A6A4IC41"/>
<protein>
    <submittedName>
        <fullName evidence="1">Uncharacterized protein</fullName>
    </submittedName>
</protein>
<dbReference type="Proteomes" id="UP000799118">
    <property type="component" value="Unassembled WGS sequence"/>
</dbReference>
<keyword evidence="2" id="KW-1185">Reference proteome</keyword>
<reference evidence="1" key="1">
    <citation type="journal article" date="2019" name="Environ. Microbiol.">
        <title>Fungal ecological strategies reflected in gene transcription - a case study of two litter decomposers.</title>
        <authorList>
            <person name="Barbi F."/>
            <person name="Kohler A."/>
            <person name="Barry K."/>
            <person name="Baskaran P."/>
            <person name="Daum C."/>
            <person name="Fauchery L."/>
            <person name="Ihrmark K."/>
            <person name="Kuo A."/>
            <person name="LaButti K."/>
            <person name="Lipzen A."/>
            <person name="Morin E."/>
            <person name="Grigoriev I.V."/>
            <person name="Henrissat B."/>
            <person name="Lindahl B."/>
            <person name="Martin F."/>
        </authorList>
    </citation>
    <scope>NUCLEOTIDE SEQUENCE</scope>
    <source>
        <strain evidence="1">JB14</strain>
    </source>
</reference>
<evidence type="ECO:0000313" key="2">
    <source>
        <dbReference type="Proteomes" id="UP000799118"/>
    </source>
</evidence>
<evidence type="ECO:0000313" key="1">
    <source>
        <dbReference type="EMBL" id="KAE9406858.1"/>
    </source>
</evidence>
<organism evidence="1 2">
    <name type="scientific">Gymnopus androsaceus JB14</name>
    <dbReference type="NCBI Taxonomy" id="1447944"/>
    <lineage>
        <taxon>Eukaryota</taxon>
        <taxon>Fungi</taxon>
        <taxon>Dikarya</taxon>
        <taxon>Basidiomycota</taxon>
        <taxon>Agaricomycotina</taxon>
        <taxon>Agaricomycetes</taxon>
        <taxon>Agaricomycetidae</taxon>
        <taxon>Agaricales</taxon>
        <taxon>Marasmiineae</taxon>
        <taxon>Omphalotaceae</taxon>
        <taxon>Gymnopus</taxon>
    </lineage>
</organism>
<accession>A0A6A4IC41</accession>
<name>A0A6A4IC41_9AGAR</name>